<dbReference type="PANTHER" id="PTHR46844:SF1">
    <property type="entry name" value="SLR5058 PROTEIN"/>
    <property type="match status" value="1"/>
</dbReference>
<feature type="region of interest" description="Disordered" evidence="1">
    <location>
        <begin position="20"/>
        <end position="43"/>
    </location>
</feature>
<dbReference type="PANTHER" id="PTHR46844">
    <property type="entry name" value="SLR5058 PROTEIN"/>
    <property type="match status" value="1"/>
</dbReference>
<dbReference type="RefSeq" id="WP_386447739.1">
    <property type="nucleotide sequence ID" value="NZ_JBHSFH010000007.1"/>
</dbReference>
<keyword evidence="4" id="KW-1185">Reference proteome</keyword>
<dbReference type="InterPro" id="IPR027417">
    <property type="entry name" value="P-loop_NTPase"/>
</dbReference>
<evidence type="ECO:0000256" key="1">
    <source>
        <dbReference type="SAM" id="MobiDB-lite"/>
    </source>
</evidence>
<sequence length="893" mass="98754">MEPVVRLASSAVDPLISRLLAPAPQGPPTSAPRTAAAARPASVPEGPAQLMARLVSFRGEDPAIGWQELFDVARELVRLGLEATEQRLPDGEEEGVAAVLARTLWVIGELDTTDAQAVRLGPQDYARRLRSAVPGADRELSSAAAWFHDSLLVTVCLHFLHLLILRFPGLAEGQPERSHRIGQLVDLNDVEALRGRPRPAAQDAEFEARYLRHVAEQHNRLTIYGIDLPNPNAPDNWSLDATYLSLAAEFSPGIGQDGAAEASLPGDATTPHDAGPAAPGEPVMTADRALAGHERVLLRGVAGSGKTTLIQWLAVATARSALPEELRNLHGRIPFVLPVRRFAREGLPAPDDFLSAVRHPLAGEAPEGWVVRVLAAERAVLLVDGIDEAPEAQRDAVRDQLRRLLRIYSGTLCLVTSRPPAVDADWLAEEGFTELNLAPMNRDQVAAFVTAWHHAARTDEGKDHSRLDEYKEILLRSIPLFRELRVLATNPLMCGLICALNRDRSGMLPQGRRELYEAAMEMLLQRRDPERRVLYADTVDLQRAPRERLLRKLAYRMLVEERAVLDHDSALGEITRSVAAIPAVASQGDPQKIFDHLLLRTGLLREQADGSVEFVHRTVQDYLAAKEAVEQGDFDLLLEHAHEADWEEVIRMAVAHARPGECAILFNGLLAPGRTGMKRNRRRLLAAACLEHVTELDPETHERVRRETRHMVRPGTVAAARGLGWVGPIVLEMLPDPTTVSDDEAHRLAVTVTRINDDAAVDYLARLRHRRSLTLRAELARGWRNFETERYATEIIQHLDPEGLYFPVSDRVELAALRQLGGRDRVQIVGHFTPGELVDGLAVERLTHLWLAYDLGAGMRMEWLSAFPALTTLRVNPRLPRVSGVPEGVRIIA</sequence>
<dbReference type="Proteomes" id="UP001595997">
    <property type="component" value="Unassembled WGS sequence"/>
</dbReference>
<evidence type="ECO:0000313" key="4">
    <source>
        <dbReference type="Proteomes" id="UP001595997"/>
    </source>
</evidence>
<gene>
    <name evidence="3" type="ORF">ACFPA8_13955</name>
</gene>
<dbReference type="PROSITE" id="PS50837">
    <property type="entry name" value="NACHT"/>
    <property type="match status" value="1"/>
</dbReference>
<dbReference type="Pfam" id="PF05729">
    <property type="entry name" value="NACHT"/>
    <property type="match status" value="1"/>
</dbReference>
<evidence type="ECO:0000313" key="3">
    <source>
        <dbReference type="EMBL" id="MFC4495237.1"/>
    </source>
</evidence>
<reference evidence="4" key="1">
    <citation type="journal article" date="2019" name="Int. J. Syst. Evol. Microbiol.">
        <title>The Global Catalogue of Microorganisms (GCM) 10K type strain sequencing project: providing services to taxonomists for standard genome sequencing and annotation.</title>
        <authorList>
            <consortium name="The Broad Institute Genomics Platform"/>
            <consortium name="The Broad Institute Genome Sequencing Center for Infectious Disease"/>
            <person name="Wu L."/>
            <person name="Ma J."/>
        </authorList>
    </citation>
    <scope>NUCLEOTIDE SEQUENCE [LARGE SCALE GENOMIC DNA]</scope>
    <source>
        <strain evidence="4">CGMCC 4.7357</strain>
    </source>
</reference>
<feature type="region of interest" description="Disordered" evidence="1">
    <location>
        <begin position="257"/>
        <end position="281"/>
    </location>
</feature>
<dbReference type="Pfam" id="PF22733">
    <property type="entry name" value="NNH1"/>
    <property type="match status" value="1"/>
</dbReference>
<protein>
    <submittedName>
        <fullName evidence="3">NACHT domain-containing protein</fullName>
    </submittedName>
</protein>
<dbReference type="InterPro" id="IPR007111">
    <property type="entry name" value="NACHT_NTPase"/>
</dbReference>
<feature type="domain" description="NACHT" evidence="2">
    <location>
        <begin position="294"/>
        <end position="630"/>
    </location>
</feature>
<dbReference type="InterPro" id="IPR054547">
    <property type="entry name" value="NNH1"/>
</dbReference>
<accession>A0ABV9A7J6</accession>
<feature type="compositionally biased region" description="Low complexity" evidence="1">
    <location>
        <begin position="31"/>
        <end position="42"/>
    </location>
</feature>
<dbReference type="SUPFAM" id="SSF52540">
    <property type="entry name" value="P-loop containing nucleoside triphosphate hydrolases"/>
    <property type="match status" value="1"/>
</dbReference>
<proteinExistence type="predicted"/>
<dbReference type="EMBL" id="JBHSFH010000007">
    <property type="protein sequence ID" value="MFC4495237.1"/>
    <property type="molecule type" value="Genomic_DNA"/>
</dbReference>
<dbReference type="Gene3D" id="3.40.50.300">
    <property type="entry name" value="P-loop containing nucleotide triphosphate hydrolases"/>
    <property type="match status" value="1"/>
</dbReference>
<evidence type="ECO:0000259" key="2">
    <source>
        <dbReference type="PROSITE" id="PS50837"/>
    </source>
</evidence>
<comment type="caution">
    <text evidence="3">The sequence shown here is derived from an EMBL/GenBank/DDBJ whole genome shotgun (WGS) entry which is preliminary data.</text>
</comment>
<name>A0ABV9A7J6_9ACTN</name>
<organism evidence="3 4">
    <name type="scientific">Streptomyces ovatisporus</name>
    <dbReference type="NCBI Taxonomy" id="1128682"/>
    <lineage>
        <taxon>Bacteria</taxon>
        <taxon>Bacillati</taxon>
        <taxon>Actinomycetota</taxon>
        <taxon>Actinomycetes</taxon>
        <taxon>Kitasatosporales</taxon>
        <taxon>Streptomycetaceae</taxon>
        <taxon>Streptomyces</taxon>
    </lineage>
</organism>